<evidence type="ECO:0000313" key="1">
    <source>
        <dbReference type="EMBL" id="KRR26436.1"/>
    </source>
</evidence>
<dbReference type="AlphaFoldDB" id="A0A0R3N234"/>
<dbReference type="PANTHER" id="PTHR11803:SF39">
    <property type="entry name" value="2-IMINOBUTANOATE_2-IMINOPROPANOATE DEAMINASE"/>
    <property type="match status" value="1"/>
</dbReference>
<gene>
    <name evidence="1" type="ORF">CQ14_02765</name>
</gene>
<dbReference type="InterPro" id="IPR035959">
    <property type="entry name" value="RutC-like_sf"/>
</dbReference>
<dbReference type="InterPro" id="IPR006175">
    <property type="entry name" value="YjgF/YER057c/UK114"/>
</dbReference>
<reference evidence="1 2" key="1">
    <citation type="submission" date="2014-03" db="EMBL/GenBank/DDBJ databases">
        <title>Bradyrhizobium valentinum sp. nov., isolated from effective nodules of Lupinus mariae-josephae, a lupine endemic of basic-lime soils in Eastern Spain.</title>
        <authorList>
            <person name="Duran D."/>
            <person name="Rey L."/>
            <person name="Navarro A."/>
            <person name="Busquets A."/>
            <person name="Imperial J."/>
            <person name="Ruiz-Argueso T."/>
        </authorList>
    </citation>
    <scope>NUCLEOTIDE SEQUENCE [LARGE SCALE GENOMIC DNA]</scope>
    <source>
        <strain evidence="1 2">CCBAU 23086</strain>
    </source>
</reference>
<dbReference type="Gene3D" id="3.30.1330.40">
    <property type="entry name" value="RutC-like"/>
    <property type="match status" value="1"/>
</dbReference>
<dbReference type="Pfam" id="PF01042">
    <property type="entry name" value="Ribonuc_L-PSP"/>
    <property type="match status" value="1"/>
</dbReference>
<protein>
    <submittedName>
        <fullName evidence="1">Translation initiation inhibitor</fullName>
    </submittedName>
</protein>
<dbReference type="RefSeq" id="WP_057857109.1">
    <property type="nucleotide sequence ID" value="NZ_LLYB01000046.1"/>
</dbReference>
<dbReference type="PANTHER" id="PTHR11803">
    <property type="entry name" value="2-IMINOBUTANOATE/2-IMINOPROPANOATE DEAMINASE RIDA"/>
    <property type="match status" value="1"/>
</dbReference>
<dbReference type="GO" id="GO:0005829">
    <property type="term" value="C:cytosol"/>
    <property type="evidence" value="ECO:0007669"/>
    <property type="project" value="TreeGrafter"/>
</dbReference>
<accession>A0A0R3N234</accession>
<sequence>MKREIIRVEPMSSWLAKRNAPVSPVTRGGGMVFVSGLPPFDPETGELFAGPIERQTELVLQQLKLCLETAGTSLQNVMKCNVYCTSSAHFAAVNAIYARYFPEDPPARIFVCVPEWFAPFDIEIDCVAVI</sequence>
<dbReference type="Proteomes" id="UP000051660">
    <property type="component" value="Unassembled WGS sequence"/>
</dbReference>
<dbReference type="STRING" id="722472.SAMN05444321_7120"/>
<proteinExistence type="predicted"/>
<dbReference type="CDD" id="cd00448">
    <property type="entry name" value="YjgF_YER057c_UK114_family"/>
    <property type="match status" value="1"/>
</dbReference>
<organism evidence="1 2">
    <name type="scientific">Bradyrhizobium lablabi</name>
    <dbReference type="NCBI Taxonomy" id="722472"/>
    <lineage>
        <taxon>Bacteria</taxon>
        <taxon>Pseudomonadati</taxon>
        <taxon>Pseudomonadota</taxon>
        <taxon>Alphaproteobacteria</taxon>
        <taxon>Hyphomicrobiales</taxon>
        <taxon>Nitrobacteraceae</taxon>
        <taxon>Bradyrhizobium</taxon>
    </lineage>
</organism>
<name>A0A0R3N234_9BRAD</name>
<dbReference type="EMBL" id="LLYB01000046">
    <property type="protein sequence ID" value="KRR26436.1"/>
    <property type="molecule type" value="Genomic_DNA"/>
</dbReference>
<dbReference type="OrthoDB" id="583118at2"/>
<evidence type="ECO:0000313" key="2">
    <source>
        <dbReference type="Proteomes" id="UP000051660"/>
    </source>
</evidence>
<dbReference type="GO" id="GO:0019239">
    <property type="term" value="F:deaminase activity"/>
    <property type="evidence" value="ECO:0007669"/>
    <property type="project" value="TreeGrafter"/>
</dbReference>
<dbReference type="SUPFAM" id="SSF55298">
    <property type="entry name" value="YjgF-like"/>
    <property type="match status" value="1"/>
</dbReference>
<comment type="caution">
    <text evidence="1">The sequence shown here is derived from an EMBL/GenBank/DDBJ whole genome shotgun (WGS) entry which is preliminary data.</text>
</comment>